<gene>
    <name evidence="2" type="ORF">EV674_13026</name>
</gene>
<keyword evidence="3" id="KW-1185">Reference proteome</keyword>
<evidence type="ECO:0000259" key="1">
    <source>
        <dbReference type="Pfam" id="PF04316"/>
    </source>
</evidence>
<accession>A0A4V2SJE6</accession>
<dbReference type="Pfam" id="PF04316">
    <property type="entry name" value="FlgM"/>
    <property type="match status" value="1"/>
</dbReference>
<evidence type="ECO:0000313" key="3">
    <source>
        <dbReference type="Proteomes" id="UP000295182"/>
    </source>
</evidence>
<proteinExistence type="predicted"/>
<dbReference type="AlphaFoldDB" id="A0A4V2SJE6"/>
<organism evidence="2 3">
    <name type="scientific">Simplicispira metamorpha</name>
    <dbReference type="NCBI Taxonomy" id="80881"/>
    <lineage>
        <taxon>Bacteria</taxon>
        <taxon>Pseudomonadati</taxon>
        <taxon>Pseudomonadota</taxon>
        <taxon>Betaproteobacteria</taxon>
        <taxon>Burkholderiales</taxon>
        <taxon>Comamonadaceae</taxon>
        <taxon>Simplicispira</taxon>
    </lineage>
</organism>
<dbReference type="InterPro" id="IPR031316">
    <property type="entry name" value="FlgM_C"/>
</dbReference>
<reference evidence="2 3" key="1">
    <citation type="submission" date="2019-03" db="EMBL/GenBank/DDBJ databases">
        <title>Genomic Encyclopedia of Type Strains, Phase IV (KMG-IV): sequencing the most valuable type-strain genomes for metagenomic binning, comparative biology and taxonomic classification.</title>
        <authorList>
            <person name="Goeker M."/>
        </authorList>
    </citation>
    <scope>NUCLEOTIDE SEQUENCE [LARGE SCALE GENOMIC DNA]</scope>
    <source>
        <strain evidence="2 3">DSM 1837</strain>
    </source>
</reference>
<evidence type="ECO:0000313" key="2">
    <source>
        <dbReference type="EMBL" id="TCP14440.1"/>
    </source>
</evidence>
<dbReference type="Proteomes" id="UP000295182">
    <property type="component" value="Unassembled WGS sequence"/>
</dbReference>
<protein>
    <submittedName>
        <fullName evidence="2">Anti-sigma-28 factor FlgM</fullName>
    </submittedName>
</protein>
<comment type="caution">
    <text evidence="2">The sequence shown here is derived from an EMBL/GenBank/DDBJ whole genome shotgun (WGS) entry which is preliminary data.</text>
</comment>
<dbReference type="EMBL" id="SLXH01000030">
    <property type="protein sequence ID" value="TCP14440.1"/>
    <property type="molecule type" value="Genomic_DNA"/>
</dbReference>
<feature type="domain" description="Anti-sigma-28 factor FlgM C-terminal" evidence="1">
    <location>
        <begin position="1"/>
        <end position="22"/>
    </location>
</feature>
<name>A0A4V2SJE6_9BURK</name>
<sequence length="37" mass="3973">MRAAIDAGTFRIDASAIADKLLSNAQEVLSRMGRHDA</sequence>